<keyword evidence="9" id="KW-1185">Reference proteome</keyword>
<comment type="subcellular location">
    <subcellularLocation>
        <location evidence="1">Cell membrane</location>
        <topology evidence="1">Multi-pass membrane protein</topology>
    </subcellularLocation>
</comment>
<feature type="transmembrane region" description="Helical" evidence="7">
    <location>
        <begin position="312"/>
        <end position="328"/>
    </location>
</feature>
<protein>
    <recommendedName>
        <fullName evidence="10">Lysylphosphatidylglycerol synthase</fullName>
    </recommendedName>
</protein>
<evidence type="ECO:0000256" key="1">
    <source>
        <dbReference type="ARBA" id="ARBA00004651"/>
    </source>
</evidence>
<dbReference type="PANTHER" id="PTHR39087:SF2">
    <property type="entry name" value="UPF0104 MEMBRANE PROTEIN MJ1595"/>
    <property type="match status" value="1"/>
</dbReference>
<dbReference type="Proteomes" id="UP000077245">
    <property type="component" value="Unassembled WGS sequence"/>
</dbReference>
<dbReference type="PANTHER" id="PTHR39087">
    <property type="entry name" value="UPF0104 MEMBRANE PROTEIN MJ1595"/>
    <property type="match status" value="1"/>
</dbReference>
<organism evidence="8 9">
    <name type="scientific">Methanobrevibacter curvatus</name>
    <dbReference type="NCBI Taxonomy" id="49547"/>
    <lineage>
        <taxon>Archaea</taxon>
        <taxon>Methanobacteriati</taxon>
        <taxon>Methanobacteriota</taxon>
        <taxon>Methanomada group</taxon>
        <taxon>Methanobacteria</taxon>
        <taxon>Methanobacteriales</taxon>
        <taxon>Methanobacteriaceae</taxon>
        <taxon>Methanobrevibacter</taxon>
    </lineage>
</organism>
<dbReference type="NCBIfam" id="TIGR00374">
    <property type="entry name" value="flippase-like domain"/>
    <property type="match status" value="1"/>
</dbReference>
<keyword evidence="5 7" id="KW-1133">Transmembrane helix</keyword>
<dbReference type="AlphaFoldDB" id="A0A166A7H7"/>
<feature type="transmembrane region" description="Helical" evidence="7">
    <location>
        <begin position="7"/>
        <end position="25"/>
    </location>
</feature>
<keyword evidence="4 7" id="KW-0812">Transmembrane</keyword>
<accession>A0A166A7H7</accession>
<comment type="caution">
    <text evidence="8">The sequence shown here is derived from an EMBL/GenBank/DDBJ whole genome shotgun (WGS) entry which is preliminary data.</text>
</comment>
<comment type="similarity">
    <text evidence="2">Belongs to the UPF0104 family.</text>
</comment>
<dbReference type="GO" id="GO:0005886">
    <property type="term" value="C:plasma membrane"/>
    <property type="evidence" value="ECO:0007669"/>
    <property type="project" value="UniProtKB-SubCell"/>
</dbReference>
<evidence type="ECO:0000256" key="4">
    <source>
        <dbReference type="ARBA" id="ARBA00022692"/>
    </source>
</evidence>
<sequence>MKYKNLIFLGIGILILAVMIYFIGFEEILNALKLADPLYIILAILVQIITYYLFALRWKIINKIAHINISIRNLIPMVLIGMAINNITPSGRGGGEPIKAYLLSKETEKSFESTFATVIADRALDSIPFLVLAIMTIILMVISFKISQWIIVLLIAGVVIVTIAFILLIYMSLNKKIAEKVIKFILRIIRIFYKKDKGILEKKITDAIEGFQKTMNLMLKDKDVRYIALPLSFVIWISEIIRVYLIFLAFGSVASPIIIAEVFIVSTLVGMIPLLPGGLGVVDGMMILLFSAGGISPQISAVATVIERLISFWMTTIIGLILLPYYGYSITEKLSTSSDYEETDPINNFLDEEEAIDKIFEEKK</sequence>
<dbReference type="InterPro" id="IPR022791">
    <property type="entry name" value="L-PG_synthase/AglD"/>
</dbReference>
<proteinExistence type="inferred from homology"/>
<dbReference type="STRING" id="49547.MBCUR_13450"/>
<dbReference type="RefSeq" id="WP_067091852.1">
    <property type="nucleotide sequence ID" value="NZ_LWMV01000182.1"/>
</dbReference>
<evidence type="ECO:0000256" key="7">
    <source>
        <dbReference type="SAM" id="Phobius"/>
    </source>
</evidence>
<feature type="transmembrane region" description="Helical" evidence="7">
    <location>
        <begin position="150"/>
        <end position="173"/>
    </location>
</feature>
<evidence type="ECO:0000256" key="3">
    <source>
        <dbReference type="ARBA" id="ARBA00022475"/>
    </source>
</evidence>
<keyword evidence="3" id="KW-1003">Cell membrane</keyword>
<evidence type="ECO:0000313" key="8">
    <source>
        <dbReference type="EMBL" id="KZX11671.1"/>
    </source>
</evidence>
<evidence type="ECO:0000256" key="2">
    <source>
        <dbReference type="ARBA" id="ARBA00011061"/>
    </source>
</evidence>
<reference evidence="8 9" key="1">
    <citation type="submission" date="2016-04" db="EMBL/GenBank/DDBJ databases">
        <title>Genome sequence of Methanobrevibacter curvatus DSM 11111.</title>
        <authorList>
            <person name="Poehlein A."/>
            <person name="Seedorf H."/>
            <person name="Daniel R."/>
        </authorList>
    </citation>
    <scope>NUCLEOTIDE SEQUENCE [LARGE SCALE GENOMIC DNA]</scope>
    <source>
        <strain evidence="8 9">DSM 11111</strain>
    </source>
</reference>
<feature type="transmembrane region" description="Helical" evidence="7">
    <location>
        <begin position="127"/>
        <end position="144"/>
    </location>
</feature>
<feature type="transmembrane region" description="Helical" evidence="7">
    <location>
        <begin position="253"/>
        <end position="275"/>
    </location>
</feature>
<evidence type="ECO:0000256" key="6">
    <source>
        <dbReference type="ARBA" id="ARBA00023136"/>
    </source>
</evidence>
<feature type="transmembrane region" description="Helical" evidence="7">
    <location>
        <begin position="37"/>
        <end position="54"/>
    </location>
</feature>
<dbReference type="Pfam" id="PF03706">
    <property type="entry name" value="LPG_synthase_TM"/>
    <property type="match status" value="1"/>
</dbReference>
<gene>
    <name evidence="8" type="ORF">MBCUR_13450</name>
</gene>
<dbReference type="EMBL" id="LWMV01000182">
    <property type="protein sequence ID" value="KZX11671.1"/>
    <property type="molecule type" value="Genomic_DNA"/>
</dbReference>
<feature type="transmembrane region" description="Helical" evidence="7">
    <location>
        <begin position="287"/>
        <end position="306"/>
    </location>
</feature>
<feature type="transmembrane region" description="Helical" evidence="7">
    <location>
        <begin position="226"/>
        <end position="247"/>
    </location>
</feature>
<evidence type="ECO:0000313" key="9">
    <source>
        <dbReference type="Proteomes" id="UP000077245"/>
    </source>
</evidence>
<evidence type="ECO:0000256" key="5">
    <source>
        <dbReference type="ARBA" id="ARBA00022989"/>
    </source>
</evidence>
<evidence type="ECO:0008006" key="10">
    <source>
        <dbReference type="Google" id="ProtNLM"/>
    </source>
</evidence>
<dbReference type="OrthoDB" id="15513at2157"/>
<dbReference type="PATRIC" id="fig|49547.3.peg.1439"/>
<name>A0A166A7H7_9EURY</name>
<keyword evidence="6 7" id="KW-0472">Membrane</keyword>